<reference evidence="2 3" key="1">
    <citation type="submission" date="2019-03" db="EMBL/GenBank/DDBJ databases">
        <title>Bacillus niacini sp. nov. a Nicotinate-Metabolizing Mesophile Isolated from Soil.</title>
        <authorList>
            <person name="Zhang G."/>
        </authorList>
    </citation>
    <scope>NUCLEOTIDE SEQUENCE [LARGE SCALE GENOMIC DNA]</scope>
    <source>
        <strain evidence="2 3">WN066</strain>
    </source>
</reference>
<dbReference type="Pfam" id="PF12146">
    <property type="entry name" value="Hydrolase_4"/>
    <property type="match status" value="1"/>
</dbReference>
<comment type="caution">
    <text evidence="2">The sequence shown here is derived from an EMBL/GenBank/DDBJ whole genome shotgun (WGS) entry which is preliminary data.</text>
</comment>
<dbReference type="EMBL" id="SMYO01000011">
    <property type="protein sequence ID" value="TDK58782.1"/>
    <property type="molecule type" value="Genomic_DNA"/>
</dbReference>
<evidence type="ECO:0000313" key="2">
    <source>
        <dbReference type="EMBL" id="TDK58782.1"/>
    </source>
</evidence>
<sequence length="325" mass="36432">MEFREKDVTIQSKVALKGTLSLPNVRVEKGPAILILGGTGKLDRNGKVNEKLDLKLYRQLAEFLTSLGFISLRYDKRGVAESEGDYYKTGLWDLVDDARAGVQFLKNLPEVNPDQVMVLGHSEGSMIGTLVAAREELAGAILLSGAVANLSEALKYQRDIASQDVMKLKGFQGFLLRMLGVQNKIEKQAKKFTDKVLSSNKEVMKVGFSKINAKWMREHFQHNIREDLAKVTSPILAITGARDIQANPKDLEDLSKYVQGESEYYIVENMGHSCKFQEKTSNILSVKKDIISDGNLPIHPELLVVLEKWLEKQCTFNYSDEPIII</sequence>
<dbReference type="AlphaFoldDB" id="A0A4V3AT83"/>
<dbReference type="InterPro" id="IPR029058">
    <property type="entry name" value="AB_hydrolase_fold"/>
</dbReference>
<dbReference type="Gene3D" id="3.40.50.1820">
    <property type="entry name" value="alpha/beta hydrolase"/>
    <property type="match status" value="1"/>
</dbReference>
<gene>
    <name evidence="2" type="ORF">E2K98_21450</name>
</gene>
<evidence type="ECO:0000259" key="1">
    <source>
        <dbReference type="Pfam" id="PF12146"/>
    </source>
</evidence>
<protein>
    <submittedName>
        <fullName evidence="2">Alpha/beta hydrolase</fullName>
    </submittedName>
</protein>
<dbReference type="SUPFAM" id="SSF53474">
    <property type="entry name" value="alpha/beta-Hydrolases"/>
    <property type="match status" value="1"/>
</dbReference>
<feature type="domain" description="Serine aminopeptidase S33" evidence="1">
    <location>
        <begin position="56"/>
        <end position="273"/>
    </location>
</feature>
<keyword evidence="2" id="KW-0378">Hydrolase</keyword>
<dbReference type="GO" id="GO:0052689">
    <property type="term" value="F:carboxylic ester hydrolase activity"/>
    <property type="evidence" value="ECO:0007669"/>
    <property type="project" value="TreeGrafter"/>
</dbReference>
<name>A0A4V3AT83_9BACI</name>
<dbReference type="InterPro" id="IPR022742">
    <property type="entry name" value="Hydrolase_4"/>
</dbReference>
<accession>A0A4V3AT83</accession>
<dbReference type="PANTHER" id="PTHR43265">
    <property type="entry name" value="ESTERASE ESTD"/>
    <property type="match status" value="1"/>
</dbReference>
<evidence type="ECO:0000313" key="3">
    <source>
        <dbReference type="Proteomes" id="UP000295132"/>
    </source>
</evidence>
<organism evidence="2 3">
    <name type="scientific">Bacillus salipaludis</name>
    <dbReference type="NCBI Taxonomy" id="2547811"/>
    <lineage>
        <taxon>Bacteria</taxon>
        <taxon>Bacillati</taxon>
        <taxon>Bacillota</taxon>
        <taxon>Bacilli</taxon>
        <taxon>Bacillales</taxon>
        <taxon>Bacillaceae</taxon>
        <taxon>Bacillus</taxon>
    </lineage>
</organism>
<proteinExistence type="predicted"/>
<dbReference type="Proteomes" id="UP000295132">
    <property type="component" value="Unassembled WGS sequence"/>
</dbReference>
<dbReference type="PANTHER" id="PTHR43265:SF1">
    <property type="entry name" value="ESTERASE ESTD"/>
    <property type="match status" value="1"/>
</dbReference>
<dbReference type="RefSeq" id="WP_133337780.1">
    <property type="nucleotide sequence ID" value="NZ_SMYO01000011.1"/>
</dbReference>
<dbReference type="InterPro" id="IPR053145">
    <property type="entry name" value="AB_hydrolase_Est10"/>
</dbReference>